<evidence type="ECO:0000313" key="3">
    <source>
        <dbReference type="Proteomes" id="UP001454036"/>
    </source>
</evidence>
<organism evidence="2 3">
    <name type="scientific">Lithospermum erythrorhizon</name>
    <name type="common">Purple gromwell</name>
    <name type="synonym">Lithospermum officinale var. erythrorhizon</name>
    <dbReference type="NCBI Taxonomy" id="34254"/>
    <lineage>
        <taxon>Eukaryota</taxon>
        <taxon>Viridiplantae</taxon>
        <taxon>Streptophyta</taxon>
        <taxon>Embryophyta</taxon>
        <taxon>Tracheophyta</taxon>
        <taxon>Spermatophyta</taxon>
        <taxon>Magnoliopsida</taxon>
        <taxon>eudicotyledons</taxon>
        <taxon>Gunneridae</taxon>
        <taxon>Pentapetalae</taxon>
        <taxon>asterids</taxon>
        <taxon>lamiids</taxon>
        <taxon>Boraginales</taxon>
        <taxon>Boraginaceae</taxon>
        <taxon>Boraginoideae</taxon>
        <taxon>Lithospermeae</taxon>
        <taxon>Lithospermum</taxon>
    </lineage>
</organism>
<dbReference type="EMBL" id="BAABME010009053">
    <property type="protein sequence ID" value="GAA0174383.1"/>
    <property type="molecule type" value="Genomic_DNA"/>
</dbReference>
<reference evidence="2 3" key="1">
    <citation type="submission" date="2024-01" db="EMBL/GenBank/DDBJ databases">
        <title>The complete chloroplast genome sequence of Lithospermum erythrorhizon: insights into the phylogenetic relationship among Boraginaceae species and the maternal lineages of purple gromwells.</title>
        <authorList>
            <person name="Okada T."/>
            <person name="Watanabe K."/>
        </authorList>
    </citation>
    <scope>NUCLEOTIDE SEQUENCE [LARGE SCALE GENOMIC DNA]</scope>
</reference>
<evidence type="ECO:0000313" key="2">
    <source>
        <dbReference type="EMBL" id="GAA0174383.1"/>
    </source>
</evidence>
<gene>
    <name evidence="2" type="ORF">LIER_27783</name>
</gene>
<sequence>MMAHDLKKAEERKDATFQVARSSLLPRQPPPLSARRCWHPVGFCPALPKSDPVNPCPGGGAQEAVPDRVA</sequence>
<name>A0AAV3REG5_LITER</name>
<dbReference type="Proteomes" id="UP001454036">
    <property type="component" value="Unassembled WGS sequence"/>
</dbReference>
<accession>A0AAV3REG5</accession>
<proteinExistence type="predicted"/>
<dbReference type="AlphaFoldDB" id="A0AAV3REG5"/>
<protein>
    <submittedName>
        <fullName evidence="2">Uncharacterized protein</fullName>
    </submittedName>
</protein>
<keyword evidence="3" id="KW-1185">Reference proteome</keyword>
<comment type="caution">
    <text evidence="2">The sequence shown here is derived from an EMBL/GenBank/DDBJ whole genome shotgun (WGS) entry which is preliminary data.</text>
</comment>
<feature type="region of interest" description="Disordered" evidence="1">
    <location>
        <begin position="51"/>
        <end position="70"/>
    </location>
</feature>
<evidence type="ECO:0000256" key="1">
    <source>
        <dbReference type="SAM" id="MobiDB-lite"/>
    </source>
</evidence>